<organism evidence="1 2">
    <name type="scientific">Paramecium primaurelia</name>
    <dbReference type="NCBI Taxonomy" id="5886"/>
    <lineage>
        <taxon>Eukaryota</taxon>
        <taxon>Sar</taxon>
        <taxon>Alveolata</taxon>
        <taxon>Ciliophora</taxon>
        <taxon>Intramacronucleata</taxon>
        <taxon>Oligohymenophorea</taxon>
        <taxon>Peniculida</taxon>
        <taxon>Parameciidae</taxon>
        <taxon>Paramecium</taxon>
    </lineage>
</organism>
<sequence length="67" mass="8120">MKCILGLMILNMMVKCNYKSLQDYNWIHRCQAQYLLCCLIIEDYNPMPRTNKEFRIFLKKLAMELLN</sequence>
<dbReference type="EMBL" id="CAJJDM010000006">
    <property type="protein sequence ID" value="CAD8044982.1"/>
    <property type="molecule type" value="Genomic_DNA"/>
</dbReference>
<keyword evidence="2" id="KW-1185">Reference proteome</keyword>
<evidence type="ECO:0000313" key="2">
    <source>
        <dbReference type="Proteomes" id="UP000688137"/>
    </source>
</evidence>
<accession>A0A8S1JQX1</accession>
<reference evidence="1" key="1">
    <citation type="submission" date="2021-01" db="EMBL/GenBank/DDBJ databases">
        <authorList>
            <consortium name="Genoscope - CEA"/>
            <person name="William W."/>
        </authorList>
    </citation>
    <scope>NUCLEOTIDE SEQUENCE</scope>
</reference>
<name>A0A8S1JQX1_PARPR</name>
<proteinExistence type="predicted"/>
<dbReference type="AlphaFoldDB" id="A0A8S1JQX1"/>
<dbReference type="Proteomes" id="UP000688137">
    <property type="component" value="Unassembled WGS sequence"/>
</dbReference>
<comment type="caution">
    <text evidence="1">The sequence shown here is derived from an EMBL/GenBank/DDBJ whole genome shotgun (WGS) entry which is preliminary data.</text>
</comment>
<protein>
    <submittedName>
        <fullName evidence="1">Uncharacterized protein</fullName>
    </submittedName>
</protein>
<gene>
    <name evidence="1" type="ORF">PPRIM_AZ9-3.1.T0090003</name>
</gene>
<evidence type="ECO:0000313" key="1">
    <source>
        <dbReference type="EMBL" id="CAD8044982.1"/>
    </source>
</evidence>